<sequence length="323" mass="37420">MFNVYIIGAGQIGSRHFQALKRVKFPLSVTVVDPSEQSLAVAKKRYEEMPKGRYRHEIKYLQEIDTGQKIDLIILATTSNVRAKIIKDVLKKNQVRYFILEKIVFNKKSDYYAVKNILSKSKIKAWVNLPRRIRPIYKKIKEQLIGRVVSVRGIGSQWGLACNAVHFLDLISYLTGDCDYTVDTHHLDKKISLSKRRGFLEIHGTLYANFKKGSRCELSSHTSGNAPLLIDISNDNIRYIIREPEGKYWASNARDNWRWEEVSFRTPLVSETTTLIVENILTNGDCPLTSYEESIKTHLLLLEPLRHFLNKNSEKKYEHYPFT</sequence>
<proteinExistence type="predicted"/>
<comment type="caution">
    <text evidence="2">The sequence shown here is derived from an EMBL/GenBank/DDBJ whole genome shotgun (WGS) entry which is preliminary data.</text>
</comment>
<reference evidence="2 3" key="1">
    <citation type="journal article" date="2016" name="Nat. Commun.">
        <title>Thousands of microbial genomes shed light on interconnected biogeochemical processes in an aquifer system.</title>
        <authorList>
            <person name="Anantharaman K."/>
            <person name="Brown C.T."/>
            <person name="Hug L.A."/>
            <person name="Sharon I."/>
            <person name="Castelle C.J."/>
            <person name="Probst A.J."/>
            <person name="Thomas B.C."/>
            <person name="Singh A."/>
            <person name="Wilkins M.J."/>
            <person name="Karaoz U."/>
            <person name="Brodie E.L."/>
            <person name="Williams K.H."/>
            <person name="Hubbard S.S."/>
            <person name="Banfield J.F."/>
        </authorList>
    </citation>
    <scope>NUCLEOTIDE SEQUENCE [LARGE SCALE GENOMIC DNA]</scope>
</reference>
<evidence type="ECO:0000259" key="1">
    <source>
        <dbReference type="Pfam" id="PF01408"/>
    </source>
</evidence>
<evidence type="ECO:0000313" key="3">
    <source>
        <dbReference type="Proteomes" id="UP000177745"/>
    </source>
</evidence>
<dbReference type="AlphaFoldDB" id="A0A1F8H9B9"/>
<dbReference type="GO" id="GO:0000166">
    <property type="term" value="F:nucleotide binding"/>
    <property type="evidence" value="ECO:0007669"/>
    <property type="project" value="InterPro"/>
</dbReference>
<protein>
    <recommendedName>
        <fullName evidence="1">Gfo/Idh/MocA-like oxidoreductase N-terminal domain-containing protein</fullName>
    </recommendedName>
</protein>
<dbReference type="PANTHER" id="PTHR43377">
    <property type="entry name" value="BILIVERDIN REDUCTASE A"/>
    <property type="match status" value="1"/>
</dbReference>
<dbReference type="InterPro" id="IPR051450">
    <property type="entry name" value="Gfo/Idh/MocA_Oxidoreductases"/>
</dbReference>
<dbReference type="PANTHER" id="PTHR43377:SF1">
    <property type="entry name" value="BILIVERDIN REDUCTASE A"/>
    <property type="match status" value="1"/>
</dbReference>
<dbReference type="Proteomes" id="UP000177745">
    <property type="component" value="Unassembled WGS sequence"/>
</dbReference>
<dbReference type="InterPro" id="IPR036291">
    <property type="entry name" value="NAD(P)-bd_dom_sf"/>
</dbReference>
<dbReference type="Gene3D" id="3.40.50.720">
    <property type="entry name" value="NAD(P)-binding Rossmann-like Domain"/>
    <property type="match status" value="1"/>
</dbReference>
<dbReference type="EMBL" id="MGKY01000015">
    <property type="protein sequence ID" value="OGN33539.1"/>
    <property type="molecule type" value="Genomic_DNA"/>
</dbReference>
<feature type="domain" description="Gfo/Idh/MocA-like oxidoreductase N-terminal" evidence="1">
    <location>
        <begin position="2"/>
        <end position="122"/>
    </location>
</feature>
<dbReference type="Pfam" id="PF01408">
    <property type="entry name" value="GFO_IDH_MocA"/>
    <property type="match status" value="1"/>
</dbReference>
<dbReference type="InterPro" id="IPR000683">
    <property type="entry name" value="Gfo/Idh/MocA-like_OxRdtase_N"/>
</dbReference>
<evidence type="ECO:0000313" key="2">
    <source>
        <dbReference type="EMBL" id="OGN33539.1"/>
    </source>
</evidence>
<gene>
    <name evidence="2" type="ORF">A3G51_02540</name>
</gene>
<name>A0A1F8H9B9_9BACT</name>
<dbReference type="SUPFAM" id="SSF51735">
    <property type="entry name" value="NAD(P)-binding Rossmann-fold domains"/>
    <property type="match status" value="1"/>
</dbReference>
<accession>A0A1F8H9B9</accession>
<organism evidence="2 3">
    <name type="scientific">Candidatus Yanofskybacteria bacterium RIFCSPLOWO2_12_FULL_43_11b</name>
    <dbReference type="NCBI Taxonomy" id="1802710"/>
    <lineage>
        <taxon>Bacteria</taxon>
        <taxon>Candidatus Yanofskyibacteriota</taxon>
    </lineage>
</organism>